<name>A0A543NP28_9ACTN</name>
<organism evidence="3 4">
    <name type="scientific">Haloactinospora alba</name>
    <dbReference type="NCBI Taxonomy" id="405555"/>
    <lineage>
        <taxon>Bacteria</taxon>
        <taxon>Bacillati</taxon>
        <taxon>Actinomycetota</taxon>
        <taxon>Actinomycetes</taxon>
        <taxon>Streptosporangiales</taxon>
        <taxon>Nocardiopsidaceae</taxon>
        <taxon>Haloactinospora</taxon>
    </lineage>
</organism>
<protein>
    <submittedName>
        <fullName evidence="3">Uncharacterized protein DUF4115</fullName>
    </submittedName>
</protein>
<dbReference type="RefSeq" id="WP_141924877.1">
    <property type="nucleotide sequence ID" value="NZ_VFQC01000001.1"/>
</dbReference>
<evidence type="ECO:0000313" key="4">
    <source>
        <dbReference type="Proteomes" id="UP000317422"/>
    </source>
</evidence>
<comment type="caution">
    <text evidence="3">The sequence shown here is derived from an EMBL/GenBank/DDBJ whole genome shotgun (WGS) entry which is preliminary data.</text>
</comment>
<keyword evidence="4" id="KW-1185">Reference proteome</keyword>
<evidence type="ECO:0000259" key="2">
    <source>
        <dbReference type="Pfam" id="PF13464"/>
    </source>
</evidence>
<evidence type="ECO:0000313" key="3">
    <source>
        <dbReference type="EMBL" id="TQN33526.1"/>
    </source>
</evidence>
<reference evidence="3 4" key="1">
    <citation type="submission" date="2019-06" db="EMBL/GenBank/DDBJ databases">
        <title>Sequencing the genomes of 1000 actinobacteria strains.</title>
        <authorList>
            <person name="Klenk H.-P."/>
        </authorList>
    </citation>
    <scope>NUCLEOTIDE SEQUENCE [LARGE SCALE GENOMIC DNA]</scope>
    <source>
        <strain evidence="3 4">DSM 45015</strain>
    </source>
</reference>
<evidence type="ECO:0000256" key="1">
    <source>
        <dbReference type="SAM" id="MobiDB-lite"/>
    </source>
</evidence>
<dbReference type="AlphaFoldDB" id="A0A543NP28"/>
<dbReference type="Proteomes" id="UP000317422">
    <property type="component" value="Unassembled WGS sequence"/>
</dbReference>
<proteinExistence type="predicted"/>
<dbReference type="InterPro" id="IPR025194">
    <property type="entry name" value="RodZ-like_C"/>
</dbReference>
<gene>
    <name evidence="3" type="ORF">FHX37_3548</name>
</gene>
<feature type="domain" description="Cytoskeleton protein RodZ-like C-terminal" evidence="2">
    <location>
        <begin position="61"/>
        <end position="115"/>
    </location>
</feature>
<dbReference type="Pfam" id="PF13464">
    <property type="entry name" value="RodZ_C"/>
    <property type="match status" value="1"/>
</dbReference>
<feature type="region of interest" description="Disordered" evidence="1">
    <location>
        <begin position="108"/>
        <end position="129"/>
    </location>
</feature>
<feature type="compositionally biased region" description="Basic and acidic residues" evidence="1">
    <location>
        <begin position="108"/>
        <end position="121"/>
    </location>
</feature>
<sequence>MAIVGVVVLFITLVALGGYFLYRSLPGTGDANGPDEPGTAADTQSVSSDDVLYITVVGDASDVLVRVPGGEVLTDSTMNNGEHVRYDEPRLDVTIGDPGAVRVYVNGQEKDISDKDSDHSFSVEAEQDP</sequence>
<accession>A0A543NP28</accession>
<dbReference type="EMBL" id="VFQC01000001">
    <property type="protein sequence ID" value="TQN33526.1"/>
    <property type="molecule type" value="Genomic_DNA"/>
</dbReference>
<dbReference type="OrthoDB" id="3543776at2"/>